<dbReference type="PANTHER" id="PTHR45901">
    <property type="entry name" value="PROTEIN CBG12474"/>
    <property type="match status" value="1"/>
</dbReference>
<feature type="region of interest" description="Disordered" evidence="2">
    <location>
        <begin position="807"/>
        <end position="850"/>
    </location>
</feature>
<feature type="compositionally biased region" description="Acidic residues" evidence="2">
    <location>
        <begin position="35"/>
        <end position="46"/>
    </location>
</feature>
<feature type="region of interest" description="Disordered" evidence="2">
    <location>
        <begin position="1"/>
        <end position="100"/>
    </location>
</feature>
<dbReference type="InterPro" id="IPR052970">
    <property type="entry name" value="Inner_ear_hair_cell_LOXHD"/>
</dbReference>
<feature type="compositionally biased region" description="Low complexity" evidence="2">
    <location>
        <begin position="25"/>
        <end position="34"/>
    </location>
</feature>
<evidence type="ECO:0000256" key="1">
    <source>
        <dbReference type="PROSITE-ProRule" id="PRU00152"/>
    </source>
</evidence>
<feature type="region of interest" description="Disordered" evidence="2">
    <location>
        <begin position="1272"/>
        <end position="1291"/>
    </location>
</feature>
<dbReference type="PANTHER" id="PTHR45901:SF7">
    <property type="entry name" value="OXYGEN-REGULATED PROTEIN 1"/>
    <property type="match status" value="1"/>
</dbReference>
<evidence type="ECO:0000259" key="3">
    <source>
        <dbReference type="PROSITE" id="PS50095"/>
    </source>
</evidence>
<feature type="region of interest" description="Disordered" evidence="2">
    <location>
        <begin position="939"/>
        <end position="998"/>
    </location>
</feature>
<feature type="domain" description="PLAT" evidence="3">
    <location>
        <begin position="493"/>
        <end position="613"/>
    </location>
</feature>
<dbReference type="InterPro" id="IPR001024">
    <property type="entry name" value="PLAT/LH2_dom"/>
</dbReference>
<dbReference type="PROSITE" id="PS50095">
    <property type="entry name" value="PLAT"/>
    <property type="match status" value="3"/>
</dbReference>
<feature type="compositionally biased region" description="Basic and acidic residues" evidence="2">
    <location>
        <begin position="980"/>
        <end position="998"/>
    </location>
</feature>
<dbReference type="OrthoDB" id="5322100at2759"/>
<feature type="domain" description="Doublecortin" evidence="4">
    <location>
        <begin position="239"/>
        <end position="318"/>
    </location>
</feature>
<dbReference type="Gene3D" id="3.10.20.230">
    <property type="entry name" value="Doublecortin domain"/>
    <property type="match status" value="2"/>
</dbReference>
<feature type="compositionally biased region" description="Basic and acidic residues" evidence="2">
    <location>
        <begin position="605"/>
        <end position="614"/>
    </location>
</feature>
<feature type="compositionally biased region" description="Low complexity" evidence="2">
    <location>
        <begin position="61"/>
        <end position="79"/>
    </location>
</feature>
<dbReference type="SUPFAM" id="SSF49723">
    <property type="entry name" value="Lipase/lipooxygenase domain (PLAT/LH2 domain)"/>
    <property type="match status" value="4"/>
</dbReference>
<feature type="compositionally biased region" description="Basic and acidic residues" evidence="2">
    <location>
        <begin position="1272"/>
        <end position="1282"/>
    </location>
</feature>
<dbReference type="InterPro" id="IPR003533">
    <property type="entry name" value="Doublecortin_dom"/>
</dbReference>
<feature type="domain" description="PLAT" evidence="3">
    <location>
        <begin position="359"/>
        <end position="481"/>
    </location>
</feature>
<feature type="compositionally biased region" description="Polar residues" evidence="2">
    <location>
        <begin position="352"/>
        <end position="370"/>
    </location>
</feature>
<name>A0A267DUD3_9PLAT</name>
<dbReference type="Pfam" id="PF01477">
    <property type="entry name" value="PLAT"/>
    <property type="match status" value="3"/>
</dbReference>
<dbReference type="STRING" id="282301.A0A267DUD3"/>
<dbReference type="Gene3D" id="2.40.180.10">
    <property type="entry name" value="Catalase core domain"/>
    <property type="match status" value="1"/>
</dbReference>
<organism evidence="5 6">
    <name type="scientific">Macrostomum lignano</name>
    <dbReference type="NCBI Taxonomy" id="282301"/>
    <lineage>
        <taxon>Eukaryota</taxon>
        <taxon>Metazoa</taxon>
        <taxon>Spiralia</taxon>
        <taxon>Lophotrochozoa</taxon>
        <taxon>Platyhelminthes</taxon>
        <taxon>Rhabditophora</taxon>
        <taxon>Macrostomorpha</taxon>
        <taxon>Macrostomida</taxon>
        <taxon>Macrostomidae</taxon>
        <taxon>Macrostomum</taxon>
    </lineage>
</organism>
<dbReference type="SMART" id="SM00308">
    <property type="entry name" value="LH2"/>
    <property type="match status" value="1"/>
</dbReference>
<dbReference type="Gene3D" id="2.60.60.20">
    <property type="entry name" value="PLAT/LH2 domain"/>
    <property type="match status" value="3"/>
</dbReference>
<feature type="region of interest" description="Disordered" evidence="2">
    <location>
        <begin position="605"/>
        <end position="628"/>
    </location>
</feature>
<proteinExistence type="predicted"/>
<protein>
    <recommendedName>
        <fullName evidence="7">Doublecortin domain-containing protein</fullName>
    </recommendedName>
</protein>
<dbReference type="Pfam" id="PF03607">
    <property type="entry name" value="DCX"/>
    <property type="match status" value="2"/>
</dbReference>
<comment type="caution">
    <text evidence="1">Lacks conserved residue(s) required for the propagation of feature annotation.</text>
</comment>
<feature type="domain" description="PLAT" evidence="3">
    <location>
        <begin position="1126"/>
        <end position="1239"/>
    </location>
</feature>
<dbReference type="InterPro" id="IPR036572">
    <property type="entry name" value="Doublecortin_dom_sf"/>
</dbReference>
<evidence type="ECO:0000313" key="6">
    <source>
        <dbReference type="Proteomes" id="UP000215902"/>
    </source>
</evidence>
<feature type="compositionally biased region" description="Low complexity" evidence="2">
    <location>
        <begin position="615"/>
        <end position="628"/>
    </location>
</feature>
<dbReference type="SUPFAM" id="SSF89837">
    <property type="entry name" value="Doublecortin (DC)"/>
    <property type="match status" value="2"/>
</dbReference>
<dbReference type="PROSITE" id="PS50309">
    <property type="entry name" value="DC"/>
    <property type="match status" value="2"/>
</dbReference>
<feature type="region of interest" description="Disordered" evidence="2">
    <location>
        <begin position="318"/>
        <end position="375"/>
    </location>
</feature>
<dbReference type="Gene3D" id="2.80.10.50">
    <property type="match status" value="1"/>
</dbReference>
<sequence>MSSAAAPDPEPAPPSDRPLADEEAVPAAAPAAAEGTDETQEQIFDLEEGKMENGHSDQPQEEQQQQQKQQQQQDSLPQLGPSNEQNRPRPAKTVFFHRDGVQHKDPVRLAIHPNRYRGLDTLLTELTGRMPELSYGVRAVFTPKGRDRVASVEDFANQGHYVCSTNQRRAGALPGQQQPLPPPPAWRGAGGKARNGTAPDPIRPAPRRSQPDSRSYPGSEPDAAGPAPYAPTFRQADCKRIYARKNGEPFKKHIVLLNKRNVRDYEQVLDDLSAMFQMQVRRLYTVDGEPIESLSAIYNGSDHLVVAGTEKFKPMNAWNGGPAADGSKGGAGAKSLQPAGSRRVNNNRDSRANASKSKGQWQVRVSTQSGPEEHGTSSRVFITVYGRQGSSEPIALSMPIQTDCIVDPFQAGQEDEFEINTGPIGEVMKVRLSHDCSGPAPDWCVGQLVMTDAHTAEQLTFDFNCWLADSRPDCEPSKELPAVREGARPLPMEKYTVEVRTGSCFNASTEAAVSVVLFGDYGDTGPRKLSRPVSGAQQPFQMGQTDVFELEAVYLGRIKKLVIGHDGKGAGYGWFLDSVQVTAASKPDAPVTFLCHRWLDEAEEDGKTTRELRPQEQQQQQQKQQPELPLDPLEKLAWQSLAWLFQPDTVIQLYSRVTGRPVRINSDNSVDASAEDSDPSSFFTVGGKKDSLRTLRADTGSGQRSYLAIDGGQIVGQAKPSPQTEFRVRAHPPSLAAVSLEAARAPLLFVGFAADGHPVDPRQWKGAPSDGPARLLAPHCRGALRDGGVVMLGCSATQALSLDHDNSVHGAGGRGPMAQFRVWRPTGEDDPDDTAGDEDDDGSGGGGGSVRLFESVVFPDQFLRLKDGVIDCRGTGDVACYFRVARQKAEGTATLESVRQPGSFVGLTPDGRAAVADNEDSGTATPARFFVEVVTFGKPKSRLPQPPQPQPQQQKKPPPPQPVLSKPQPVQKQKQQANKQPEEPPQPKEEPPDTSRASLKEPHDWLLRIDTEEPCVGADVSLTAYGEQKSVGPIMLGSAGGGAFSAATQDEFKIELKDAGPLYKLRLELKPWPEMAEPPTWSISQLVLSRPETDIDFQIGRCRLGLGEGLETAAEFPTPDSGLEVLRYTVQVATGSEQAQPFQGPVSVCLIGERGDSGRRPCYELGPMAAGDIGEFSISAVDLGQLKQCLVAAEAATAGAGWHCDGLMVTQPNGQQAVFACGSWLDPGHGDGKTERLLRLDENLTEDEDNKQYEEDEAKAKALIDDIAEQAARRVQELHDAEGNGPPQAEN</sequence>
<dbReference type="EMBL" id="NIVC01003168">
    <property type="protein sequence ID" value="PAA52898.1"/>
    <property type="molecule type" value="Genomic_DNA"/>
</dbReference>
<evidence type="ECO:0008006" key="7">
    <source>
        <dbReference type="Google" id="ProtNLM"/>
    </source>
</evidence>
<feature type="compositionally biased region" description="Low complexity" evidence="2">
    <location>
        <begin position="963"/>
        <end position="979"/>
    </location>
</feature>
<dbReference type="CDD" id="cd01756">
    <property type="entry name" value="PLAT_repeat"/>
    <property type="match status" value="1"/>
</dbReference>
<feature type="region of interest" description="Disordered" evidence="2">
    <location>
        <begin position="171"/>
        <end position="231"/>
    </location>
</feature>
<dbReference type="SUPFAM" id="SSF50353">
    <property type="entry name" value="Cytokine"/>
    <property type="match status" value="1"/>
</dbReference>
<dbReference type="InterPro" id="IPR008996">
    <property type="entry name" value="IL1/FGF"/>
</dbReference>
<evidence type="ECO:0000259" key="4">
    <source>
        <dbReference type="PROSITE" id="PS50309"/>
    </source>
</evidence>
<dbReference type="Proteomes" id="UP000215902">
    <property type="component" value="Unassembled WGS sequence"/>
</dbReference>
<accession>A0A267DUD3</accession>
<dbReference type="InterPro" id="IPR036392">
    <property type="entry name" value="PLAT/LH2_dom_sf"/>
</dbReference>
<dbReference type="SMART" id="SM00537">
    <property type="entry name" value="DCX"/>
    <property type="match status" value="2"/>
</dbReference>
<comment type="caution">
    <text evidence="5">The sequence shown here is derived from an EMBL/GenBank/DDBJ whole genome shotgun (WGS) entry which is preliminary data.</text>
</comment>
<evidence type="ECO:0000313" key="5">
    <source>
        <dbReference type="EMBL" id="PAA52898.1"/>
    </source>
</evidence>
<evidence type="ECO:0000256" key="2">
    <source>
        <dbReference type="SAM" id="MobiDB-lite"/>
    </source>
</evidence>
<feature type="compositionally biased region" description="Pro residues" evidence="2">
    <location>
        <begin position="944"/>
        <end position="962"/>
    </location>
</feature>
<keyword evidence="6" id="KW-1185">Reference proteome</keyword>
<gene>
    <name evidence="5" type="ORF">BOX15_Mlig026803g1</name>
</gene>
<feature type="domain" description="Doublecortin" evidence="4">
    <location>
        <begin position="92"/>
        <end position="168"/>
    </location>
</feature>
<feature type="compositionally biased region" description="Acidic residues" evidence="2">
    <location>
        <begin position="828"/>
        <end position="842"/>
    </location>
</feature>
<reference evidence="5 6" key="1">
    <citation type="submission" date="2017-06" db="EMBL/GenBank/DDBJ databases">
        <title>A platform for efficient transgenesis in Macrostomum lignano, a flatworm model organism for stem cell research.</title>
        <authorList>
            <person name="Berezikov E."/>
        </authorList>
    </citation>
    <scope>NUCLEOTIDE SEQUENCE [LARGE SCALE GENOMIC DNA]</scope>
    <source>
        <strain evidence="5">DV1</strain>
        <tissue evidence="5">Whole organism</tissue>
    </source>
</reference>
<dbReference type="GO" id="GO:0035556">
    <property type="term" value="P:intracellular signal transduction"/>
    <property type="evidence" value="ECO:0007669"/>
    <property type="project" value="InterPro"/>
</dbReference>